<feature type="compositionally biased region" description="Basic and acidic residues" evidence="1">
    <location>
        <begin position="43"/>
        <end position="54"/>
    </location>
</feature>
<dbReference type="OrthoDB" id="10304716at2759"/>
<proteinExistence type="predicted"/>
<dbReference type="AlphaFoldDB" id="A0A9W9KJX2"/>
<protein>
    <submittedName>
        <fullName evidence="2">Uncharacterized protein</fullName>
    </submittedName>
</protein>
<accession>A0A9W9KJX2</accession>
<feature type="compositionally biased region" description="Basic residues" evidence="1">
    <location>
        <begin position="8"/>
        <end position="20"/>
    </location>
</feature>
<evidence type="ECO:0000313" key="2">
    <source>
        <dbReference type="EMBL" id="KAJ5109080.1"/>
    </source>
</evidence>
<name>A0A9W9KJX2_9EURO</name>
<evidence type="ECO:0000256" key="1">
    <source>
        <dbReference type="SAM" id="MobiDB-lite"/>
    </source>
</evidence>
<reference evidence="2" key="2">
    <citation type="journal article" date="2023" name="IMA Fungus">
        <title>Comparative genomic study of the Penicillium genus elucidates a diverse pangenome and 15 lateral gene transfer events.</title>
        <authorList>
            <person name="Petersen C."/>
            <person name="Sorensen T."/>
            <person name="Nielsen M.R."/>
            <person name="Sondergaard T.E."/>
            <person name="Sorensen J.L."/>
            <person name="Fitzpatrick D.A."/>
            <person name="Frisvad J.C."/>
            <person name="Nielsen K.L."/>
        </authorList>
    </citation>
    <scope>NUCLEOTIDE SEQUENCE</scope>
    <source>
        <strain evidence="2">IBT 30069</strain>
    </source>
</reference>
<evidence type="ECO:0000313" key="3">
    <source>
        <dbReference type="Proteomes" id="UP001149165"/>
    </source>
</evidence>
<comment type="caution">
    <text evidence="2">The sequence shown here is derived from an EMBL/GenBank/DDBJ whole genome shotgun (WGS) entry which is preliminary data.</text>
</comment>
<sequence>MASANRQSRLHNAPKKKPQRSKNLGDAFGEAGNSPINSFTKVSEGKTWDGEHSYGDTGPLSPFLRYASTRASAANPKLAIGRVVGDYHYLCSNWLISPDRRFRCSTVVHSIVSSLATSRP</sequence>
<reference evidence="2" key="1">
    <citation type="submission" date="2022-11" db="EMBL/GenBank/DDBJ databases">
        <authorList>
            <person name="Petersen C."/>
        </authorList>
    </citation>
    <scope>NUCLEOTIDE SEQUENCE</scope>
    <source>
        <strain evidence="2">IBT 30069</strain>
    </source>
</reference>
<gene>
    <name evidence="2" type="ORF">N7456_005755</name>
</gene>
<dbReference type="EMBL" id="JAPQKH010000003">
    <property type="protein sequence ID" value="KAJ5109080.1"/>
    <property type="molecule type" value="Genomic_DNA"/>
</dbReference>
<organism evidence="2 3">
    <name type="scientific">Penicillium angulare</name>
    <dbReference type="NCBI Taxonomy" id="116970"/>
    <lineage>
        <taxon>Eukaryota</taxon>
        <taxon>Fungi</taxon>
        <taxon>Dikarya</taxon>
        <taxon>Ascomycota</taxon>
        <taxon>Pezizomycotina</taxon>
        <taxon>Eurotiomycetes</taxon>
        <taxon>Eurotiomycetidae</taxon>
        <taxon>Eurotiales</taxon>
        <taxon>Aspergillaceae</taxon>
        <taxon>Penicillium</taxon>
    </lineage>
</organism>
<feature type="region of interest" description="Disordered" evidence="1">
    <location>
        <begin position="1"/>
        <end position="57"/>
    </location>
</feature>
<keyword evidence="3" id="KW-1185">Reference proteome</keyword>
<dbReference type="Proteomes" id="UP001149165">
    <property type="component" value="Unassembled WGS sequence"/>
</dbReference>